<dbReference type="InterPro" id="IPR020574">
    <property type="entry name" value="Ribosomal_uS9_CS"/>
</dbReference>
<evidence type="ECO:0000256" key="5">
    <source>
        <dbReference type="RuleBase" id="RU003815"/>
    </source>
</evidence>
<dbReference type="NCBIfam" id="TIGR03627">
    <property type="entry name" value="uS9_arch"/>
    <property type="match status" value="1"/>
</dbReference>
<evidence type="ECO:0000256" key="4">
    <source>
        <dbReference type="HAMAP-Rule" id="MF_00532"/>
    </source>
</evidence>
<feature type="region of interest" description="Disordered" evidence="6">
    <location>
        <begin position="110"/>
        <end position="134"/>
    </location>
</feature>
<keyword evidence="2 4" id="KW-0689">Ribosomal protein</keyword>
<dbReference type="GO" id="GO:0000462">
    <property type="term" value="P:maturation of SSU-rRNA from tricistronic rRNA transcript (SSU-rRNA, 5.8S rRNA, LSU-rRNA)"/>
    <property type="evidence" value="ECO:0007669"/>
    <property type="project" value="TreeGrafter"/>
</dbReference>
<evidence type="ECO:0000256" key="6">
    <source>
        <dbReference type="SAM" id="MobiDB-lite"/>
    </source>
</evidence>
<sequence>MAKKIVHKSGKRKKAVARATFSSGKGKVTINSKPVDLYEPDLARLKIREPLELAGKRTSRLDIKVKVEGGGFMGQAEAARTAIARGLVAWFDDDDLEQLYSKYDRSLLVNDTRRKESKHPMGRGARSKRQKSYR</sequence>
<keyword evidence="3 4" id="KW-0687">Ribonucleoprotein</keyword>
<dbReference type="Gene3D" id="3.30.230.10">
    <property type="match status" value="1"/>
</dbReference>
<dbReference type="GO" id="GO:0003723">
    <property type="term" value="F:RNA binding"/>
    <property type="evidence" value="ECO:0007669"/>
    <property type="project" value="TreeGrafter"/>
</dbReference>
<name>A0A1J5T319_9ARCH</name>
<comment type="caution">
    <text evidence="7">The sequence shown here is derived from an EMBL/GenBank/DDBJ whole genome shotgun (WGS) entry which is preliminary data.</text>
</comment>
<evidence type="ECO:0000256" key="1">
    <source>
        <dbReference type="ARBA" id="ARBA00005251"/>
    </source>
</evidence>
<dbReference type="InterPro" id="IPR020568">
    <property type="entry name" value="Ribosomal_Su5_D2-typ_SF"/>
</dbReference>
<dbReference type="AlphaFoldDB" id="A0A1J5T319"/>
<dbReference type="InterPro" id="IPR014721">
    <property type="entry name" value="Ribsml_uS5_D2-typ_fold_subgr"/>
</dbReference>
<evidence type="ECO:0000313" key="8">
    <source>
        <dbReference type="Proteomes" id="UP000183815"/>
    </source>
</evidence>
<evidence type="ECO:0000313" key="7">
    <source>
        <dbReference type="EMBL" id="OIR15199.1"/>
    </source>
</evidence>
<dbReference type="SUPFAM" id="SSF54211">
    <property type="entry name" value="Ribosomal protein S5 domain 2-like"/>
    <property type="match status" value="1"/>
</dbReference>
<accession>A0A1J5T319</accession>
<dbReference type="PANTHER" id="PTHR21569:SF16">
    <property type="entry name" value="RIBOSOMAL PROTEIN S16"/>
    <property type="match status" value="1"/>
</dbReference>
<dbReference type="PANTHER" id="PTHR21569">
    <property type="entry name" value="RIBOSOMAL PROTEIN S9"/>
    <property type="match status" value="1"/>
</dbReference>
<dbReference type="GO" id="GO:0022627">
    <property type="term" value="C:cytosolic small ribosomal subunit"/>
    <property type="evidence" value="ECO:0007669"/>
    <property type="project" value="UniProtKB-UniRule"/>
</dbReference>
<dbReference type="HAMAP" id="MF_00532_A">
    <property type="entry name" value="Ribosomal_uS9_A"/>
    <property type="match status" value="1"/>
</dbReference>
<protein>
    <recommendedName>
        <fullName evidence="4">Small ribosomal subunit protein uS9</fullName>
    </recommendedName>
</protein>
<dbReference type="Proteomes" id="UP000183815">
    <property type="component" value="Unassembled WGS sequence"/>
</dbReference>
<dbReference type="GO" id="GO:0003735">
    <property type="term" value="F:structural constituent of ribosome"/>
    <property type="evidence" value="ECO:0007669"/>
    <property type="project" value="UniProtKB-UniRule"/>
</dbReference>
<comment type="similarity">
    <text evidence="1 4 5">Belongs to the universal ribosomal protein uS9 family.</text>
</comment>
<proteinExistence type="inferred from homology"/>
<dbReference type="NCBIfam" id="NF001749">
    <property type="entry name" value="PRK00474.1"/>
    <property type="match status" value="1"/>
</dbReference>
<dbReference type="Pfam" id="PF00380">
    <property type="entry name" value="Ribosomal_S9"/>
    <property type="match status" value="1"/>
</dbReference>
<reference evidence="7 8" key="1">
    <citation type="submission" date="2016-08" db="EMBL/GenBank/DDBJ databases">
        <title>New Insights into Marine Group III Euryarchaeota, from dark to light.</title>
        <authorList>
            <person name="Haro-Moreno J.M."/>
            <person name="Rodriguez-Valera F."/>
            <person name="Lopez-Garcia P."/>
            <person name="Moreira D."/>
            <person name="Martin-Cuadrado A.B."/>
        </authorList>
    </citation>
    <scope>NUCLEOTIDE SEQUENCE [LARGE SCALE GENOMIC DNA]</scope>
    <source>
        <strain evidence="7">CG-Bathy1</strain>
    </source>
</reference>
<dbReference type="EMBL" id="MIYU01000017">
    <property type="protein sequence ID" value="OIR15199.1"/>
    <property type="molecule type" value="Genomic_DNA"/>
</dbReference>
<evidence type="ECO:0000256" key="2">
    <source>
        <dbReference type="ARBA" id="ARBA00022980"/>
    </source>
</evidence>
<dbReference type="GO" id="GO:0006412">
    <property type="term" value="P:translation"/>
    <property type="evidence" value="ECO:0007669"/>
    <property type="project" value="UniProtKB-UniRule"/>
</dbReference>
<dbReference type="PROSITE" id="PS00360">
    <property type="entry name" value="RIBOSOMAL_S9"/>
    <property type="match status" value="1"/>
</dbReference>
<feature type="compositionally biased region" description="Basic residues" evidence="6">
    <location>
        <begin position="115"/>
        <end position="134"/>
    </location>
</feature>
<dbReference type="InterPro" id="IPR000754">
    <property type="entry name" value="Ribosomal_uS9"/>
</dbReference>
<dbReference type="InterPro" id="IPR019958">
    <property type="entry name" value="Ribosomal_uS9_archaeal"/>
</dbReference>
<evidence type="ECO:0000256" key="3">
    <source>
        <dbReference type="ARBA" id="ARBA00023274"/>
    </source>
</evidence>
<gene>
    <name evidence="4" type="primary">rps9</name>
    <name evidence="7" type="ORF">BEU04_02445</name>
</gene>
<organism evidence="7 8">
    <name type="scientific">Marine Group III euryarchaeote CG-Bathy1</name>
    <dbReference type="NCBI Taxonomy" id="1889001"/>
    <lineage>
        <taxon>Archaea</taxon>
        <taxon>Methanobacteriati</taxon>
        <taxon>Thermoplasmatota</taxon>
        <taxon>Thermoplasmata</taxon>
        <taxon>Candidatus Thermoprofundales</taxon>
    </lineage>
</organism>